<dbReference type="eggNOG" id="ENOG502RGC5">
    <property type="taxonomic scope" value="Eukaryota"/>
</dbReference>
<dbReference type="FunCoup" id="B3MP68">
    <property type="interactions" value="9"/>
</dbReference>
<gene>
    <name evidence="3" type="primary">Dana\GF14168</name>
    <name evidence="3" type="synonym">dana_GLEANR_14928</name>
    <name evidence="3" type="ORF">GF14168</name>
</gene>
<evidence type="ECO:0000256" key="1">
    <source>
        <dbReference type="SAM" id="Phobius"/>
    </source>
</evidence>
<sequence length="410" mass="47525">MLQTIYNISLIQMSLLTCYSLPALDLYKIKISSVFFVWESNFKKSIMVQVSRTTKFTGICIGVYVAYAVFIFFLMPLLMPDPVSLQRSIVAFKTRHLGDISNYTMETGGTPIRSMLVTFRGSGALTLLDSLANQPGCYQHYAPLIAYGGRSAVEHQPAQVLKELEELYNCDYNSSMKMIQWGKRSPIFRRFYGAQSKLCMTYSHDSCWDPDNLAAICKLHPFINMAVYNMKLKYLALLLDRKLNLRILLLVRDPRGTMYSRKNRNWCDGLKDCEASSLCMDMVSDFKMAQILREQYPDRFSTIRYEDLAMHPAQGIKQVFEFYGIPLQRSKGRHRGIHPRSWINPENYDLDNAWGYSTHSAYEWMSKMRFDEIKAVQKVCVDAMDMWGYRQVEDFHNFSPKKFEPMLGKA</sequence>
<feature type="transmembrane region" description="Helical" evidence="1">
    <location>
        <begin position="56"/>
        <end position="79"/>
    </location>
</feature>
<name>B3MP68_DROAN</name>
<dbReference type="KEGG" id="dan:6496996"/>
<dbReference type="InterPro" id="IPR027417">
    <property type="entry name" value="P-loop_NTPase"/>
</dbReference>
<protein>
    <recommendedName>
        <fullName evidence="2">Sulfotransferase domain-containing protein</fullName>
    </recommendedName>
</protein>
<proteinExistence type="predicted"/>
<dbReference type="PANTHER" id="PTHR10704:SF44">
    <property type="entry name" value="LD35051P-RELATED"/>
    <property type="match status" value="1"/>
</dbReference>
<evidence type="ECO:0000313" key="3">
    <source>
        <dbReference type="EMBL" id="EDV32187.2"/>
    </source>
</evidence>
<dbReference type="OrthoDB" id="6138663at2759"/>
<accession>B3MP68</accession>
<keyword evidence="1" id="KW-0812">Transmembrane</keyword>
<dbReference type="HOGENOM" id="CLU_028381_0_0_1"/>
<dbReference type="Proteomes" id="UP000007801">
    <property type="component" value="Unassembled WGS sequence"/>
</dbReference>
<reference evidence="3 4" key="1">
    <citation type="journal article" date="2007" name="Nature">
        <title>Evolution of genes and genomes on the Drosophila phylogeny.</title>
        <authorList>
            <consortium name="Drosophila 12 Genomes Consortium"/>
            <person name="Clark A.G."/>
            <person name="Eisen M.B."/>
            <person name="Smith D.R."/>
            <person name="Bergman C.M."/>
            <person name="Oliver B."/>
            <person name="Markow T.A."/>
            <person name="Kaufman T.C."/>
            <person name="Kellis M."/>
            <person name="Gelbart W."/>
            <person name="Iyer V.N."/>
            <person name="Pollard D.A."/>
            <person name="Sackton T.B."/>
            <person name="Larracuente A.M."/>
            <person name="Singh N.D."/>
            <person name="Abad J.P."/>
            <person name="Abt D.N."/>
            <person name="Adryan B."/>
            <person name="Aguade M."/>
            <person name="Akashi H."/>
            <person name="Anderson W.W."/>
            <person name="Aquadro C.F."/>
            <person name="Ardell D.H."/>
            <person name="Arguello R."/>
            <person name="Artieri C.G."/>
            <person name="Barbash D.A."/>
            <person name="Barker D."/>
            <person name="Barsanti P."/>
            <person name="Batterham P."/>
            <person name="Batzoglou S."/>
            <person name="Begun D."/>
            <person name="Bhutkar A."/>
            <person name="Blanco E."/>
            <person name="Bosak S.A."/>
            <person name="Bradley R.K."/>
            <person name="Brand A.D."/>
            <person name="Brent M.R."/>
            <person name="Brooks A.N."/>
            <person name="Brown R.H."/>
            <person name="Butlin R.K."/>
            <person name="Caggese C."/>
            <person name="Calvi B.R."/>
            <person name="Bernardo de Carvalho A."/>
            <person name="Caspi A."/>
            <person name="Castrezana S."/>
            <person name="Celniker S.E."/>
            <person name="Chang J.L."/>
            <person name="Chapple C."/>
            <person name="Chatterji S."/>
            <person name="Chinwalla A."/>
            <person name="Civetta A."/>
            <person name="Clifton S.W."/>
            <person name="Comeron J.M."/>
            <person name="Costello J.C."/>
            <person name="Coyne J.A."/>
            <person name="Daub J."/>
            <person name="David R.G."/>
            <person name="Delcher A.L."/>
            <person name="Delehaunty K."/>
            <person name="Do C.B."/>
            <person name="Ebling H."/>
            <person name="Edwards K."/>
            <person name="Eickbush T."/>
            <person name="Evans J.D."/>
            <person name="Filipski A."/>
            <person name="Findeiss S."/>
            <person name="Freyhult E."/>
            <person name="Fulton L."/>
            <person name="Fulton R."/>
            <person name="Garcia A.C."/>
            <person name="Gardiner A."/>
            <person name="Garfield D.A."/>
            <person name="Garvin B.E."/>
            <person name="Gibson G."/>
            <person name="Gilbert D."/>
            <person name="Gnerre S."/>
            <person name="Godfrey J."/>
            <person name="Good R."/>
            <person name="Gotea V."/>
            <person name="Gravely B."/>
            <person name="Greenberg A.J."/>
            <person name="Griffiths-Jones S."/>
            <person name="Gross S."/>
            <person name="Guigo R."/>
            <person name="Gustafson E.A."/>
            <person name="Haerty W."/>
            <person name="Hahn M.W."/>
            <person name="Halligan D.L."/>
            <person name="Halpern A.L."/>
            <person name="Halter G.M."/>
            <person name="Han M.V."/>
            <person name="Heger A."/>
            <person name="Hillier L."/>
            <person name="Hinrichs A.S."/>
            <person name="Holmes I."/>
            <person name="Hoskins R.A."/>
            <person name="Hubisz M.J."/>
            <person name="Hultmark D."/>
            <person name="Huntley M.A."/>
            <person name="Jaffe D.B."/>
            <person name="Jagadeeshan S."/>
            <person name="Jeck W.R."/>
            <person name="Johnson J."/>
            <person name="Jones C.D."/>
            <person name="Jordan W.C."/>
            <person name="Karpen G.H."/>
            <person name="Kataoka E."/>
            <person name="Keightley P.D."/>
            <person name="Kheradpour P."/>
            <person name="Kirkness E.F."/>
            <person name="Koerich L.B."/>
            <person name="Kristiansen K."/>
            <person name="Kudrna D."/>
            <person name="Kulathinal R.J."/>
            <person name="Kumar S."/>
            <person name="Kwok R."/>
            <person name="Lander E."/>
            <person name="Langley C.H."/>
            <person name="Lapoint R."/>
            <person name="Lazzaro B.P."/>
            <person name="Lee S.J."/>
            <person name="Levesque L."/>
            <person name="Li R."/>
            <person name="Lin C.F."/>
            <person name="Lin M.F."/>
            <person name="Lindblad-Toh K."/>
            <person name="Llopart A."/>
            <person name="Long M."/>
            <person name="Low L."/>
            <person name="Lozovsky E."/>
            <person name="Lu J."/>
            <person name="Luo M."/>
            <person name="Machado C.A."/>
            <person name="Makalowski W."/>
            <person name="Marzo M."/>
            <person name="Matsuda M."/>
            <person name="Matzkin L."/>
            <person name="McAllister B."/>
            <person name="McBride C.S."/>
            <person name="McKernan B."/>
            <person name="McKernan K."/>
            <person name="Mendez-Lago M."/>
            <person name="Minx P."/>
            <person name="Mollenhauer M.U."/>
            <person name="Montooth K."/>
            <person name="Mount S.M."/>
            <person name="Mu X."/>
            <person name="Myers E."/>
            <person name="Negre B."/>
            <person name="Newfeld S."/>
            <person name="Nielsen R."/>
            <person name="Noor M.A."/>
            <person name="O'Grady P."/>
            <person name="Pachter L."/>
            <person name="Papaceit M."/>
            <person name="Parisi M.J."/>
            <person name="Parisi M."/>
            <person name="Parts L."/>
            <person name="Pedersen J.S."/>
            <person name="Pesole G."/>
            <person name="Phillippy A.M."/>
            <person name="Ponting C.P."/>
            <person name="Pop M."/>
            <person name="Porcelli D."/>
            <person name="Powell J.R."/>
            <person name="Prohaska S."/>
            <person name="Pruitt K."/>
            <person name="Puig M."/>
            <person name="Quesneville H."/>
            <person name="Ram K.R."/>
            <person name="Rand D."/>
            <person name="Rasmussen M.D."/>
            <person name="Reed L.K."/>
            <person name="Reenan R."/>
            <person name="Reily A."/>
            <person name="Remington K.A."/>
            <person name="Rieger T.T."/>
            <person name="Ritchie M.G."/>
            <person name="Robin C."/>
            <person name="Rogers Y.H."/>
            <person name="Rohde C."/>
            <person name="Rozas J."/>
            <person name="Rubenfield M.J."/>
            <person name="Ruiz A."/>
            <person name="Russo S."/>
            <person name="Salzberg S.L."/>
            <person name="Sanchez-Gracia A."/>
            <person name="Saranga D.J."/>
            <person name="Sato H."/>
            <person name="Schaeffer S.W."/>
            <person name="Schatz M.C."/>
            <person name="Schlenke T."/>
            <person name="Schwartz R."/>
            <person name="Segarra C."/>
            <person name="Singh R.S."/>
            <person name="Sirot L."/>
            <person name="Sirota M."/>
            <person name="Sisneros N.B."/>
            <person name="Smith C.D."/>
            <person name="Smith T.F."/>
            <person name="Spieth J."/>
            <person name="Stage D.E."/>
            <person name="Stark A."/>
            <person name="Stephan W."/>
            <person name="Strausberg R.L."/>
            <person name="Strempel S."/>
            <person name="Sturgill D."/>
            <person name="Sutton G."/>
            <person name="Sutton G.G."/>
            <person name="Tao W."/>
            <person name="Teichmann S."/>
            <person name="Tobari Y.N."/>
            <person name="Tomimura Y."/>
            <person name="Tsolas J.M."/>
            <person name="Valente V.L."/>
            <person name="Venter E."/>
            <person name="Venter J.C."/>
            <person name="Vicario S."/>
            <person name="Vieira F.G."/>
            <person name="Vilella A.J."/>
            <person name="Villasante A."/>
            <person name="Walenz B."/>
            <person name="Wang J."/>
            <person name="Wasserman M."/>
            <person name="Watts T."/>
            <person name="Wilson D."/>
            <person name="Wilson R.K."/>
            <person name="Wing R.A."/>
            <person name="Wolfner M.F."/>
            <person name="Wong A."/>
            <person name="Wong G.K."/>
            <person name="Wu C.I."/>
            <person name="Wu G."/>
            <person name="Yamamoto D."/>
            <person name="Yang H.P."/>
            <person name="Yang S.P."/>
            <person name="Yorke J.A."/>
            <person name="Yoshida K."/>
            <person name="Zdobnov E."/>
            <person name="Zhang P."/>
            <person name="Zhang Y."/>
            <person name="Zimin A.V."/>
            <person name="Baldwin J."/>
            <person name="Abdouelleil A."/>
            <person name="Abdulkadir J."/>
            <person name="Abebe A."/>
            <person name="Abera B."/>
            <person name="Abreu J."/>
            <person name="Acer S.C."/>
            <person name="Aftuck L."/>
            <person name="Alexander A."/>
            <person name="An P."/>
            <person name="Anderson E."/>
            <person name="Anderson S."/>
            <person name="Arachi H."/>
            <person name="Azer M."/>
            <person name="Bachantsang P."/>
            <person name="Barry A."/>
            <person name="Bayul T."/>
            <person name="Berlin A."/>
            <person name="Bessette D."/>
            <person name="Bloom T."/>
            <person name="Blye J."/>
            <person name="Boguslavskiy L."/>
            <person name="Bonnet C."/>
            <person name="Boukhgalter B."/>
            <person name="Bourzgui I."/>
            <person name="Brown A."/>
            <person name="Cahill P."/>
            <person name="Channer S."/>
            <person name="Cheshatsang Y."/>
            <person name="Chuda L."/>
            <person name="Citroen M."/>
            <person name="Collymore A."/>
            <person name="Cooke P."/>
            <person name="Costello M."/>
            <person name="D'Aco K."/>
            <person name="Daza R."/>
            <person name="De Haan G."/>
            <person name="DeGray S."/>
            <person name="DeMaso C."/>
            <person name="Dhargay N."/>
            <person name="Dooley K."/>
            <person name="Dooley E."/>
            <person name="Doricent M."/>
            <person name="Dorje P."/>
            <person name="Dorjee K."/>
            <person name="Dupes A."/>
            <person name="Elong R."/>
            <person name="Falk J."/>
            <person name="Farina A."/>
            <person name="Faro S."/>
            <person name="Ferguson D."/>
            <person name="Fisher S."/>
            <person name="Foley C.D."/>
            <person name="Franke A."/>
            <person name="Friedrich D."/>
            <person name="Gadbois L."/>
            <person name="Gearin G."/>
            <person name="Gearin C.R."/>
            <person name="Giannoukos G."/>
            <person name="Goode T."/>
            <person name="Graham J."/>
            <person name="Grandbois E."/>
            <person name="Grewal S."/>
            <person name="Gyaltsen K."/>
            <person name="Hafez N."/>
            <person name="Hagos B."/>
            <person name="Hall J."/>
            <person name="Henson C."/>
            <person name="Hollinger A."/>
            <person name="Honan T."/>
            <person name="Huard M.D."/>
            <person name="Hughes L."/>
            <person name="Hurhula B."/>
            <person name="Husby M.E."/>
            <person name="Kamat A."/>
            <person name="Kanga B."/>
            <person name="Kashin S."/>
            <person name="Khazanovich D."/>
            <person name="Kisner P."/>
            <person name="Lance K."/>
            <person name="Lara M."/>
            <person name="Lee W."/>
            <person name="Lennon N."/>
            <person name="Letendre F."/>
            <person name="LeVine R."/>
            <person name="Lipovsky A."/>
            <person name="Liu X."/>
            <person name="Liu J."/>
            <person name="Liu S."/>
            <person name="Lokyitsang T."/>
            <person name="Lokyitsang Y."/>
            <person name="Lubonja R."/>
            <person name="Lui A."/>
            <person name="MacDonald P."/>
            <person name="Magnisalis V."/>
            <person name="Maru K."/>
            <person name="Matthews C."/>
            <person name="McCusker W."/>
            <person name="McDonough S."/>
            <person name="Mehta T."/>
            <person name="Meldrim J."/>
            <person name="Meneus L."/>
            <person name="Mihai O."/>
            <person name="Mihalev A."/>
            <person name="Mihova T."/>
            <person name="Mittelman R."/>
            <person name="Mlenga V."/>
            <person name="Montmayeur A."/>
            <person name="Mulrain L."/>
            <person name="Navidi A."/>
            <person name="Naylor J."/>
            <person name="Negash T."/>
            <person name="Nguyen T."/>
            <person name="Nguyen N."/>
            <person name="Nicol R."/>
            <person name="Norbu C."/>
            <person name="Norbu N."/>
            <person name="Novod N."/>
            <person name="O'Neill B."/>
            <person name="Osman S."/>
            <person name="Markiewicz E."/>
            <person name="Oyono O.L."/>
            <person name="Patti C."/>
            <person name="Phunkhang P."/>
            <person name="Pierre F."/>
            <person name="Priest M."/>
            <person name="Raghuraman S."/>
            <person name="Rege F."/>
            <person name="Reyes R."/>
            <person name="Rise C."/>
            <person name="Rogov P."/>
            <person name="Ross K."/>
            <person name="Ryan E."/>
            <person name="Settipalli S."/>
            <person name="Shea T."/>
            <person name="Sherpa N."/>
            <person name="Shi L."/>
            <person name="Shih D."/>
            <person name="Sparrow T."/>
            <person name="Spaulding J."/>
            <person name="Stalker J."/>
            <person name="Stange-Thomann N."/>
            <person name="Stavropoulos S."/>
            <person name="Stone C."/>
            <person name="Strader C."/>
            <person name="Tesfaye S."/>
            <person name="Thomson T."/>
            <person name="Thoulutsang Y."/>
            <person name="Thoulutsang D."/>
            <person name="Topham K."/>
            <person name="Topping I."/>
            <person name="Tsamla T."/>
            <person name="Vassiliev H."/>
            <person name="Vo A."/>
            <person name="Wangchuk T."/>
            <person name="Wangdi T."/>
            <person name="Weiand M."/>
            <person name="Wilkinson J."/>
            <person name="Wilson A."/>
            <person name="Yadav S."/>
            <person name="Young G."/>
            <person name="Yu Q."/>
            <person name="Zembek L."/>
            <person name="Zhong D."/>
            <person name="Zimmer A."/>
            <person name="Zwirko Z."/>
            <person name="Jaffe D.B."/>
            <person name="Alvarez P."/>
            <person name="Brockman W."/>
            <person name="Butler J."/>
            <person name="Chin C."/>
            <person name="Gnerre S."/>
            <person name="Grabherr M."/>
            <person name="Kleber M."/>
            <person name="Mauceli E."/>
            <person name="MacCallum I."/>
        </authorList>
    </citation>
    <scope>NUCLEOTIDE SEQUENCE [LARGE SCALE GENOMIC DNA]</scope>
    <source>
        <strain evidence="4">Tucson 14024-0371.13</strain>
    </source>
</reference>
<dbReference type="PANTHER" id="PTHR10704">
    <property type="entry name" value="CARBOHYDRATE SULFOTRANSFERASE"/>
    <property type="match status" value="1"/>
</dbReference>
<dbReference type="InterPro" id="IPR000863">
    <property type="entry name" value="Sulfotransferase_dom"/>
</dbReference>
<organism evidence="3 4">
    <name type="scientific">Drosophila ananassae</name>
    <name type="common">Fruit fly</name>
    <dbReference type="NCBI Taxonomy" id="7217"/>
    <lineage>
        <taxon>Eukaryota</taxon>
        <taxon>Metazoa</taxon>
        <taxon>Ecdysozoa</taxon>
        <taxon>Arthropoda</taxon>
        <taxon>Hexapoda</taxon>
        <taxon>Insecta</taxon>
        <taxon>Pterygota</taxon>
        <taxon>Neoptera</taxon>
        <taxon>Endopterygota</taxon>
        <taxon>Diptera</taxon>
        <taxon>Brachycera</taxon>
        <taxon>Muscomorpha</taxon>
        <taxon>Ephydroidea</taxon>
        <taxon>Drosophilidae</taxon>
        <taxon>Drosophila</taxon>
        <taxon>Sophophora</taxon>
    </lineage>
</organism>
<keyword evidence="3" id="KW-0808">Transferase</keyword>
<dbReference type="InterPro" id="IPR051135">
    <property type="entry name" value="Gal/GlcNAc/GalNAc_ST"/>
</dbReference>
<dbReference type="Pfam" id="PF00685">
    <property type="entry name" value="Sulfotransfer_1"/>
    <property type="match status" value="1"/>
</dbReference>
<keyword evidence="1" id="KW-1133">Transmembrane helix</keyword>
<dbReference type="AlphaFoldDB" id="B3MP68"/>
<evidence type="ECO:0000313" key="4">
    <source>
        <dbReference type="Proteomes" id="UP000007801"/>
    </source>
</evidence>
<keyword evidence="1" id="KW-0472">Membrane</keyword>
<evidence type="ECO:0000259" key="2">
    <source>
        <dbReference type="Pfam" id="PF00685"/>
    </source>
</evidence>
<feature type="domain" description="Sulfotransferase" evidence="2">
    <location>
        <begin position="115"/>
        <end position="385"/>
    </location>
</feature>
<keyword evidence="4" id="KW-1185">Reference proteome</keyword>
<dbReference type="GO" id="GO:0006790">
    <property type="term" value="P:sulfur compound metabolic process"/>
    <property type="evidence" value="ECO:0007669"/>
    <property type="project" value="TreeGrafter"/>
</dbReference>
<dbReference type="GO" id="GO:0001517">
    <property type="term" value="F:N-acetylglucosamine 6-O-sulfotransferase activity"/>
    <property type="evidence" value="ECO:0007669"/>
    <property type="project" value="TreeGrafter"/>
</dbReference>
<dbReference type="STRING" id="7217.B3MP68"/>
<dbReference type="SUPFAM" id="SSF52540">
    <property type="entry name" value="P-loop containing nucleoside triphosphate hydrolases"/>
    <property type="match status" value="1"/>
</dbReference>
<dbReference type="InParanoid" id="B3MP68"/>
<dbReference type="GO" id="GO:0006044">
    <property type="term" value="P:N-acetylglucosamine metabolic process"/>
    <property type="evidence" value="ECO:0007669"/>
    <property type="project" value="TreeGrafter"/>
</dbReference>
<dbReference type="GeneID" id="6496996"/>
<dbReference type="Gene3D" id="3.40.50.300">
    <property type="entry name" value="P-loop containing nucleotide triphosphate hydrolases"/>
    <property type="match status" value="1"/>
</dbReference>
<dbReference type="EMBL" id="CH902620">
    <property type="protein sequence ID" value="EDV32187.2"/>
    <property type="molecule type" value="Genomic_DNA"/>
</dbReference>